<gene>
    <name evidence="1" type="ORF">MLD38_009014</name>
</gene>
<organism evidence="1 2">
    <name type="scientific">Melastoma candidum</name>
    <dbReference type="NCBI Taxonomy" id="119954"/>
    <lineage>
        <taxon>Eukaryota</taxon>
        <taxon>Viridiplantae</taxon>
        <taxon>Streptophyta</taxon>
        <taxon>Embryophyta</taxon>
        <taxon>Tracheophyta</taxon>
        <taxon>Spermatophyta</taxon>
        <taxon>Magnoliopsida</taxon>
        <taxon>eudicotyledons</taxon>
        <taxon>Gunneridae</taxon>
        <taxon>Pentapetalae</taxon>
        <taxon>rosids</taxon>
        <taxon>malvids</taxon>
        <taxon>Myrtales</taxon>
        <taxon>Melastomataceae</taxon>
        <taxon>Melastomatoideae</taxon>
        <taxon>Melastomateae</taxon>
        <taxon>Melastoma</taxon>
    </lineage>
</organism>
<comment type="caution">
    <text evidence="1">The sequence shown here is derived from an EMBL/GenBank/DDBJ whole genome shotgun (WGS) entry which is preliminary data.</text>
</comment>
<dbReference type="EMBL" id="CM042882">
    <property type="protein sequence ID" value="KAI4383138.1"/>
    <property type="molecule type" value="Genomic_DNA"/>
</dbReference>
<evidence type="ECO:0000313" key="1">
    <source>
        <dbReference type="EMBL" id="KAI4383138.1"/>
    </source>
</evidence>
<proteinExistence type="predicted"/>
<reference evidence="2" key="1">
    <citation type="journal article" date="2023" name="Front. Plant Sci.">
        <title>Chromosomal-level genome assembly of Melastoma candidum provides insights into trichome evolution.</title>
        <authorList>
            <person name="Zhong Y."/>
            <person name="Wu W."/>
            <person name="Sun C."/>
            <person name="Zou P."/>
            <person name="Liu Y."/>
            <person name="Dai S."/>
            <person name="Zhou R."/>
        </authorList>
    </citation>
    <scope>NUCLEOTIDE SEQUENCE [LARGE SCALE GENOMIC DNA]</scope>
</reference>
<accession>A0ACB9RXL0</accession>
<evidence type="ECO:0000313" key="2">
    <source>
        <dbReference type="Proteomes" id="UP001057402"/>
    </source>
</evidence>
<sequence length="66" mass="7448">MCLDLVEVKPDEYLPESTHYLVLDGNEGDFQGQKDSSPWLEQQNDSSRDSNMGSEISPPEHITLKP</sequence>
<name>A0ACB9RXL0_9MYRT</name>
<protein>
    <submittedName>
        <fullName evidence="1">Uncharacterized protein</fullName>
    </submittedName>
</protein>
<dbReference type="Proteomes" id="UP001057402">
    <property type="component" value="Chromosome 3"/>
</dbReference>
<keyword evidence="2" id="KW-1185">Reference proteome</keyword>